<dbReference type="EMBL" id="MCFL01000013">
    <property type="protein sequence ID" value="ORZ37175.1"/>
    <property type="molecule type" value="Genomic_DNA"/>
</dbReference>
<gene>
    <name evidence="2" type="ORF">BCR44DRAFT_1430626</name>
</gene>
<dbReference type="AlphaFoldDB" id="A0A1Y2HRG8"/>
<organism evidence="2 3">
    <name type="scientific">Catenaria anguillulae PL171</name>
    <dbReference type="NCBI Taxonomy" id="765915"/>
    <lineage>
        <taxon>Eukaryota</taxon>
        <taxon>Fungi</taxon>
        <taxon>Fungi incertae sedis</taxon>
        <taxon>Blastocladiomycota</taxon>
        <taxon>Blastocladiomycetes</taxon>
        <taxon>Blastocladiales</taxon>
        <taxon>Catenariaceae</taxon>
        <taxon>Catenaria</taxon>
    </lineage>
</organism>
<dbReference type="OrthoDB" id="5397087at2759"/>
<reference evidence="2 3" key="1">
    <citation type="submission" date="2016-07" db="EMBL/GenBank/DDBJ databases">
        <title>Pervasive Adenine N6-methylation of Active Genes in Fungi.</title>
        <authorList>
            <consortium name="DOE Joint Genome Institute"/>
            <person name="Mondo S.J."/>
            <person name="Dannebaum R.O."/>
            <person name="Kuo R.C."/>
            <person name="Labutti K."/>
            <person name="Haridas S."/>
            <person name="Kuo A."/>
            <person name="Salamov A."/>
            <person name="Ahrendt S.R."/>
            <person name="Lipzen A."/>
            <person name="Sullivan W."/>
            <person name="Andreopoulos W.B."/>
            <person name="Clum A."/>
            <person name="Lindquist E."/>
            <person name="Daum C."/>
            <person name="Ramamoorthy G.K."/>
            <person name="Gryganskyi A."/>
            <person name="Culley D."/>
            <person name="Magnuson J.K."/>
            <person name="James T.Y."/>
            <person name="O'Malley M.A."/>
            <person name="Stajich J.E."/>
            <person name="Spatafora J.W."/>
            <person name="Visel A."/>
            <person name="Grigoriev I.V."/>
        </authorList>
    </citation>
    <scope>NUCLEOTIDE SEQUENCE [LARGE SCALE GENOMIC DNA]</scope>
    <source>
        <strain evidence="2 3">PL171</strain>
    </source>
</reference>
<keyword evidence="3" id="KW-1185">Reference proteome</keyword>
<name>A0A1Y2HRG8_9FUNG</name>
<feature type="region of interest" description="Disordered" evidence="1">
    <location>
        <begin position="48"/>
        <end position="92"/>
    </location>
</feature>
<protein>
    <submittedName>
        <fullName evidence="2">Uncharacterized protein</fullName>
    </submittedName>
</protein>
<proteinExistence type="predicted"/>
<feature type="region of interest" description="Disordered" evidence="1">
    <location>
        <begin position="1"/>
        <end position="21"/>
    </location>
</feature>
<evidence type="ECO:0000313" key="2">
    <source>
        <dbReference type="EMBL" id="ORZ37175.1"/>
    </source>
</evidence>
<comment type="caution">
    <text evidence="2">The sequence shown here is derived from an EMBL/GenBank/DDBJ whole genome shotgun (WGS) entry which is preliminary data.</text>
</comment>
<sequence length="207" mass="23326">MVKYKDSKHWTAVASQTPVDSQTALSFKKKGKSASALYPPTQPALRSLLKRPRSVRRSRSAPTRHQHRDVKSCHRTHHEQRRPQTATDSKKAFPTGLGQVATKYADAWGIQLLPLVTKPLGEVAAVGAIEADQESEDEDDEQDVERKVKELIRKEAAYVAASHRPDRPLTKRIESAQRAADLHEQRTGRRLKVTAQFVEEGMVYPEM</sequence>
<feature type="compositionally biased region" description="Basic residues" evidence="1">
    <location>
        <begin position="48"/>
        <end position="80"/>
    </location>
</feature>
<evidence type="ECO:0000313" key="3">
    <source>
        <dbReference type="Proteomes" id="UP000193411"/>
    </source>
</evidence>
<dbReference type="Proteomes" id="UP000193411">
    <property type="component" value="Unassembled WGS sequence"/>
</dbReference>
<accession>A0A1Y2HRG8</accession>
<evidence type="ECO:0000256" key="1">
    <source>
        <dbReference type="SAM" id="MobiDB-lite"/>
    </source>
</evidence>